<feature type="coiled-coil region" evidence="1">
    <location>
        <begin position="285"/>
        <end position="316"/>
    </location>
</feature>
<dbReference type="Proteomes" id="UP000460718">
    <property type="component" value="Unassembled WGS sequence"/>
</dbReference>
<evidence type="ECO:0000256" key="2">
    <source>
        <dbReference type="SAM" id="MobiDB-lite"/>
    </source>
</evidence>
<evidence type="ECO:0000256" key="1">
    <source>
        <dbReference type="SAM" id="Coils"/>
    </source>
</evidence>
<organism evidence="3 4">
    <name type="scientific">Phytophthora fragariae</name>
    <dbReference type="NCBI Taxonomy" id="53985"/>
    <lineage>
        <taxon>Eukaryota</taxon>
        <taxon>Sar</taxon>
        <taxon>Stramenopiles</taxon>
        <taxon>Oomycota</taxon>
        <taxon>Peronosporomycetes</taxon>
        <taxon>Peronosporales</taxon>
        <taxon>Peronosporaceae</taxon>
        <taxon>Phytophthora</taxon>
    </lineage>
</organism>
<proteinExistence type="predicted"/>
<dbReference type="EMBL" id="QXFW01003102">
    <property type="protein sequence ID" value="KAE8972998.1"/>
    <property type="molecule type" value="Genomic_DNA"/>
</dbReference>
<sequence>MADDSPADPPRPASSSGDGAGGTGQQGTPAAPASPSICPRASRSNTPTSAGPGASASSQISPALTDTPASSIGLSAATSTSLTVPGVAQVSVGVTSSSQQPVTITGLPASMTLSADALQAASTLVRQLQMIPPGGSVRQDSSFLRPAISPANQATSTSSATSTTMVPATMRDLHRGSTFAGTTDGLARVIALPRLSDAESRRLSSLVGGDATAEVLHPGSHRLVDPTDFRVHIAMEREALALAQVYGVDELALRAMNTVRYLQTSIQRVLALEQGSSAQSDSVQIAQLRAECAQLVANLASQKTDYETNVAALEAAHAEAMLNTPAPISASVPNLPLPGKLQDEIDALRAAAGRLSCEKSDLQDQILASARELSLLEFRSSPLRR</sequence>
<evidence type="ECO:0000313" key="4">
    <source>
        <dbReference type="Proteomes" id="UP000460718"/>
    </source>
</evidence>
<gene>
    <name evidence="3" type="ORF">PF011_g25428</name>
</gene>
<dbReference type="AlphaFoldDB" id="A0A6A3HYV5"/>
<evidence type="ECO:0000313" key="3">
    <source>
        <dbReference type="EMBL" id="KAE8972998.1"/>
    </source>
</evidence>
<feature type="compositionally biased region" description="Low complexity" evidence="2">
    <location>
        <begin position="46"/>
        <end position="58"/>
    </location>
</feature>
<comment type="caution">
    <text evidence="3">The sequence shown here is derived from an EMBL/GenBank/DDBJ whole genome shotgun (WGS) entry which is preliminary data.</text>
</comment>
<protein>
    <submittedName>
        <fullName evidence="3">Uncharacterized protein</fullName>
    </submittedName>
</protein>
<accession>A0A6A3HYV5</accession>
<feature type="region of interest" description="Disordered" evidence="2">
    <location>
        <begin position="1"/>
        <end position="65"/>
    </location>
</feature>
<keyword evidence="1" id="KW-0175">Coiled coil</keyword>
<reference evidence="3 4" key="1">
    <citation type="submission" date="2018-09" db="EMBL/GenBank/DDBJ databases">
        <title>Genomic investigation of the strawberry pathogen Phytophthora fragariae indicates pathogenicity is determined by transcriptional variation in three key races.</title>
        <authorList>
            <person name="Adams T.M."/>
            <person name="Armitage A.D."/>
            <person name="Sobczyk M.K."/>
            <person name="Bates H.J."/>
            <person name="Dunwell J.M."/>
            <person name="Nellist C.F."/>
            <person name="Harrison R.J."/>
        </authorList>
    </citation>
    <scope>NUCLEOTIDE SEQUENCE [LARGE SCALE GENOMIC DNA]</scope>
    <source>
        <strain evidence="3 4">SCRP245</strain>
    </source>
</reference>
<name>A0A6A3HYV5_9STRA</name>